<sequence>MSSKRSERSFHLKDTMDGEIKSNSAKSSMNRFPKKDSLVISVLSLVLFALIFVRIEVVRRRAEVTEAKLEKRIQRIEDEMQEKVLTIVKGLFKTERNPTTRDSIVGNYAGIAISQETVERAVDQDRREGRNVAPTPGVISLQQIRQEIDRKITKACATTDKICQTGQQGPRGVPGAPGYPGYKGEKGAP</sequence>
<keyword evidence="3" id="KW-1133">Transmembrane helix</keyword>
<accession>A0ABN8NQX8</accession>
<reference evidence="4 5" key="1">
    <citation type="submission" date="2022-05" db="EMBL/GenBank/DDBJ databases">
        <authorList>
            <consortium name="Genoscope - CEA"/>
            <person name="William W."/>
        </authorList>
    </citation>
    <scope>NUCLEOTIDE SEQUENCE [LARGE SCALE GENOMIC DNA]</scope>
</reference>
<keyword evidence="3" id="KW-0812">Transmembrane</keyword>
<feature type="coiled-coil region" evidence="1">
    <location>
        <begin position="59"/>
        <end position="86"/>
    </location>
</feature>
<gene>
    <name evidence="4" type="ORF">PLOB_00026635</name>
</gene>
<protein>
    <submittedName>
        <fullName evidence="4">Uncharacterized protein</fullName>
    </submittedName>
</protein>
<feature type="transmembrane region" description="Helical" evidence="3">
    <location>
        <begin position="37"/>
        <end position="55"/>
    </location>
</feature>
<keyword evidence="5" id="KW-1185">Reference proteome</keyword>
<evidence type="ECO:0000256" key="2">
    <source>
        <dbReference type="SAM" id="MobiDB-lite"/>
    </source>
</evidence>
<evidence type="ECO:0000313" key="4">
    <source>
        <dbReference type="EMBL" id="CAH3118856.1"/>
    </source>
</evidence>
<comment type="caution">
    <text evidence="4">The sequence shown here is derived from an EMBL/GenBank/DDBJ whole genome shotgun (WGS) entry which is preliminary data.</text>
</comment>
<feature type="region of interest" description="Disordered" evidence="2">
    <location>
        <begin position="163"/>
        <end position="189"/>
    </location>
</feature>
<dbReference type="Proteomes" id="UP001159405">
    <property type="component" value="Unassembled WGS sequence"/>
</dbReference>
<organism evidence="4 5">
    <name type="scientific">Porites lobata</name>
    <dbReference type="NCBI Taxonomy" id="104759"/>
    <lineage>
        <taxon>Eukaryota</taxon>
        <taxon>Metazoa</taxon>
        <taxon>Cnidaria</taxon>
        <taxon>Anthozoa</taxon>
        <taxon>Hexacorallia</taxon>
        <taxon>Scleractinia</taxon>
        <taxon>Fungiina</taxon>
        <taxon>Poritidae</taxon>
        <taxon>Porites</taxon>
    </lineage>
</organism>
<keyword evidence="3" id="KW-0472">Membrane</keyword>
<dbReference type="EMBL" id="CALNXK010000032">
    <property type="protein sequence ID" value="CAH3118856.1"/>
    <property type="molecule type" value="Genomic_DNA"/>
</dbReference>
<proteinExistence type="predicted"/>
<evidence type="ECO:0000313" key="5">
    <source>
        <dbReference type="Proteomes" id="UP001159405"/>
    </source>
</evidence>
<feature type="compositionally biased region" description="Basic and acidic residues" evidence="2">
    <location>
        <begin position="1"/>
        <end position="20"/>
    </location>
</feature>
<evidence type="ECO:0000256" key="1">
    <source>
        <dbReference type="SAM" id="Coils"/>
    </source>
</evidence>
<feature type="region of interest" description="Disordered" evidence="2">
    <location>
        <begin position="1"/>
        <end position="27"/>
    </location>
</feature>
<name>A0ABN8NQX8_9CNID</name>
<keyword evidence="1" id="KW-0175">Coiled coil</keyword>
<evidence type="ECO:0000256" key="3">
    <source>
        <dbReference type="SAM" id="Phobius"/>
    </source>
</evidence>